<feature type="domain" description="SSD" evidence="9">
    <location>
        <begin position="341"/>
        <end position="434"/>
    </location>
</feature>
<keyword evidence="5" id="KW-0325">Glycoprotein</keyword>
<dbReference type="InterPro" id="IPR052081">
    <property type="entry name" value="Dispatched_Hh_regulator"/>
</dbReference>
<feature type="transmembrane region" description="Helical" evidence="8">
    <location>
        <begin position="411"/>
        <end position="436"/>
    </location>
</feature>
<dbReference type="PROSITE" id="PS50156">
    <property type="entry name" value="SSD"/>
    <property type="match status" value="1"/>
</dbReference>
<feature type="transmembrane region" description="Helical" evidence="8">
    <location>
        <begin position="834"/>
        <end position="853"/>
    </location>
</feature>
<sequence length="1235" mass="143939">MVCSSHFKAKYVRFLIKYHLFIFCCVFIMTSICISFIIYKRTQINYEHLLRGFQAHGTKTSDAYRKLIALIRETQITHLYPHSSDSKAFQQTPYPSFNPHINPCTKRFYLSQCPILPYTELTFEFNNNNTKLFDDINTFKFICKLEWNLRTNYTNCSMNQSCCQFIGPVDLLFPNEFRSFEQCDNITQNEFEEYHNQWLLCTSSSSSSLCLNSKLKKYLTYLESSLRFKIYLTIENDKNKLLHLYDNLYNYKFDQIFYLKFVQFDLNDEEILLNYFLKKNLYFISLTIFLYFFCLLLFVKNLFFILIISCHILLTFSSCFIIYFYLFHFPITILNYTSLTLYLFLILIDSFLWYNCWFINNHRRDDCTIQRIIENLLTQTFFYLMPKNLTAIIALVITFTNQIIAIQCFTVFSFLLILISFFISFTLYPASFIFILRYQSSIPTIEHLSYRFITSTTSCFIDRTIPCLIVRFKGFWLTLFTIISCFALAIIFQWPKLQYDVCRLTFDTLPVHFSSNINEKSLKSIDIDVTYYIGSRWEVPYESLIPLRDIPILNYNREDRLTSEAARTFSYALNENLTQLIQFCSTLKNEINKKQLEHTDYHSNVSSQILDNNSIISTSTQAENLLLNNYHCFGDLSSSNIDSSLITDTKFSTYILSHSNQRTNCTSLCPSNLTDTKQQCLSCLNSLYYSSLKNNDLILIKNGLRYKNDGQNPRYLFQTMNYKWLFETNLNNYIEWYNLVKNLKRNFITNFYSKIFPEMDIWWTSEIFSSFAIMEQLQQEKYLFISIKFITILIFLTLFTGVLGIFVTLTTLLNFVTCIATLTLLNYKLTVENMSYFVIVLIVCSQYSVLYSISYKLAPTFFFQRENRTMYSLKQLCTTLFNLTFSIVIICIPCLFSSVSYLSKSAMVYIISSLISLIYSTFFLQSLLCFMGPSGHLCFFIPWRLKFTRTLNKHNNNHNDISLRSSSTGGGGGGGGTRRHHRHLSHHRMSTSSYFASSYFSQIFTGSTYFESEYGGINENSVMASRRRESSRSHQASHLIKHGSLLTGELIELYTPRASLAPHLHHNRYSRQSSVSRGLTSLTPARPLYISPSISPYSQLSIHSQAPSQQRTPSPRILRPSRSRSPRSFAPITTTNLLRPCYSAPRLHVPLHRVPTSSMKQNDDILEETQVPIVQPTKKTVMIIQRQDAIASTDDIEQLSPITNSKLSATARRNLLKATTTESGDLVWLKRSNSS</sequence>
<evidence type="ECO:0000313" key="10">
    <source>
        <dbReference type="EMBL" id="CAF0885247.1"/>
    </source>
</evidence>
<evidence type="ECO:0000313" key="11">
    <source>
        <dbReference type="EMBL" id="CAF1158299.1"/>
    </source>
</evidence>
<evidence type="ECO:0000313" key="12">
    <source>
        <dbReference type="Proteomes" id="UP000663832"/>
    </source>
</evidence>
<dbReference type="GO" id="GO:0022857">
    <property type="term" value="F:transmembrane transporter activity"/>
    <property type="evidence" value="ECO:0007669"/>
    <property type="project" value="TreeGrafter"/>
</dbReference>
<feature type="region of interest" description="Disordered" evidence="7">
    <location>
        <begin position="1100"/>
        <end position="1130"/>
    </location>
</feature>
<keyword evidence="3 8" id="KW-1133">Transmembrane helix</keyword>
<name>A0A813YK10_9BILA</name>
<evidence type="ECO:0000256" key="1">
    <source>
        <dbReference type="ARBA" id="ARBA00004141"/>
    </source>
</evidence>
<evidence type="ECO:0000256" key="5">
    <source>
        <dbReference type="ARBA" id="ARBA00023180"/>
    </source>
</evidence>
<feature type="region of interest" description="Disordered" evidence="7">
    <location>
        <begin position="958"/>
        <end position="981"/>
    </location>
</feature>
<accession>A0A813YK10</accession>
<comment type="subcellular location">
    <subcellularLocation>
        <location evidence="1">Membrane</location>
        <topology evidence="1">Multi-pass membrane protein</topology>
    </subcellularLocation>
</comment>
<evidence type="ECO:0000256" key="7">
    <source>
        <dbReference type="SAM" id="MobiDB-lite"/>
    </source>
</evidence>
<dbReference type="Proteomes" id="UP000663832">
    <property type="component" value="Unassembled WGS sequence"/>
</dbReference>
<keyword evidence="2 8" id="KW-0812">Transmembrane</keyword>
<gene>
    <name evidence="10" type="ORF">BJG266_LOCUS9646</name>
    <name evidence="11" type="ORF">QVE165_LOCUS23406</name>
</gene>
<feature type="transmembrane region" description="Helical" evidence="8">
    <location>
        <begin position="281"/>
        <end position="299"/>
    </location>
</feature>
<dbReference type="Gene3D" id="1.20.1640.10">
    <property type="entry name" value="Multidrug efflux transporter AcrB transmembrane domain"/>
    <property type="match status" value="1"/>
</dbReference>
<keyword evidence="4 8" id="KW-0472">Membrane</keyword>
<feature type="transmembrane region" description="Helical" evidence="8">
    <location>
        <begin position="873"/>
        <end position="896"/>
    </location>
</feature>
<reference evidence="10" key="1">
    <citation type="submission" date="2021-02" db="EMBL/GenBank/DDBJ databases">
        <authorList>
            <person name="Nowell W R."/>
        </authorList>
    </citation>
    <scope>NUCLEOTIDE SEQUENCE</scope>
</reference>
<evidence type="ECO:0000256" key="3">
    <source>
        <dbReference type="ARBA" id="ARBA00022989"/>
    </source>
</evidence>
<evidence type="ECO:0000256" key="8">
    <source>
        <dbReference type="SAM" id="Phobius"/>
    </source>
</evidence>
<comment type="caution">
    <text evidence="10">The sequence shown here is derived from an EMBL/GenBank/DDBJ whole genome shotgun (WGS) entry which is preliminary data.</text>
</comment>
<organism evidence="10 13">
    <name type="scientific">Adineta steineri</name>
    <dbReference type="NCBI Taxonomy" id="433720"/>
    <lineage>
        <taxon>Eukaryota</taxon>
        <taxon>Metazoa</taxon>
        <taxon>Spiralia</taxon>
        <taxon>Gnathifera</taxon>
        <taxon>Rotifera</taxon>
        <taxon>Eurotatoria</taxon>
        <taxon>Bdelloidea</taxon>
        <taxon>Adinetida</taxon>
        <taxon>Adinetidae</taxon>
        <taxon>Adineta</taxon>
    </lineage>
</organism>
<dbReference type="GO" id="GO:0007224">
    <property type="term" value="P:smoothened signaling pathway"/>
    <property type="evidence" value="ECO:0007669"/>
    <property type="project" value="TreeGrafter"/>
</dbReference>
<evidence type="ECO:0000259" key="9">
    <source>
        <dbReference type="PROSITE" id="PS50156"/>
    </source>
</evidence>
<dbReference type="GO" id="GO:0016020">
    <property type="term" value="C:membrane"/>
    <property type="evidence" value="ECO:0007669"/>
    <property type="project" value="UniProtKB-SubCell"/>
</dbReference>
<protein>
    <recommendedName>
        <fullName evidence="9">SSD domain-containing protein</fullName>
    </recommendedName>
</protein>
<dbReference type="Proteomes" id="UP000663877">
    <property type="component" value="Unassembled WGS sequence"/>
</dbReference>
<evidence type="ECO:0000256" key="2">
    <source>
        <dbReference type="ARBA" id="ARBA00022692"/>
    </source>
</evidence>
<feature type="transmembrane region" description="Helical" evidence="8">
    <location>
        <begin position="380"/>
        <end position="399"/>
    </location>
</feature>
<feature type="transmembrane region" description="Helical" evidence="8">
    <location>
        <begin position="908"/>
        <end position="928"/>
    </location>
</feature>
<dbReference type="SUPFAM" id="SSF82866">
    <property type="entry name" value="Multidrug efflux transporter AcrB transmembrane domain"/>
    <property type="match status" value="2"/>
</dbReference>
<proteinExistence type="inferred from homology"/>
<feature type="transmembrane region" description="Helical" evidence="8">
    <location>
        <begin position="305"/>
        <end position="327"/>
    </location>
</feature>
<feature type="transmembrane region" description="Helical" evidence="8">
    <location>
        <begin position="475"/>
        <end position="494"/>
    </location>
</feature>
<dbReference type="AlphaFoldDB" id="A0A813YK10"/>
<evidence type="ECO:0000256" key="4">
    <source>
        <dbReference type="ARBA" id="ARBA00023136"/>
    </source>
</evidence>
<evidence type="ECO:0000256" key="6">
    <source>
        <dbReference type="ARBA" id="ARBA00038046"/>
    </source>
</evidence>
<dbReference type="EMBL" id="CAJNOI010000032">
    <property type="protein sequence ID" value="CAF0885247.1"/>
    <property type="molecule type" value="Genomic_DNA"/>
</dbReference>
<evidence type="ECO:0000313" key="13">
    <source>
        <dbReference type="Proteomes" id="UP000663877"/>
    </source>
</evidence>
<dbReference type="PANTHER" id="PTHR45951:SF3">
    <property type="entry name" value="PROTEIN DISPATCHED"/>
    <property type="match status" value="1"/>
</dbReference>
<feature type="compositionally biased region" description="Polar residues" evidence="7">
    <location>
        <begin position="1103"/>
        <end position="1112"/>
    </location>
</feature>
<keyword evidence="12" id="KW-1185">Reference proteome</keyword>
<dbReference type="InterPro" id="IPR000731">
    <property type="entry name" value="SSD"/>
</dbReference>
<dbReference type="EMBL" id="CAJNOM010000159">
    <property type="protein sequence ID" value="CAF1158299.1"/>
    <property type="molecule type" value="Genomic_DNA"/>
</dbReference>
<dbReference type="OrthoDB" id="10041865at2759"/>
<feature type="transmembrane region" description="Helical" evidence="8">
    <location>
        <begin position="339"/>
        <end position="360"/>
    </location>
</feature>
<feature type="transmembrane region" description="Helical" evidence="8">
    <location>
        <begin position="20"/>
        <end position="39"/>
    </location>
</feature>
<dbReference type="PANTHER" id="PTHR45951">
    <property type="entry name" value="PROTEIN DISPATCHED-RELATED"/>
    <property type="match status" value="1"/>
</dbReference>
<comment type="similarity">
    <text evidence="6">Belongs to the dispatched family.</text>
</comment>